<organism evidence="3 4">
    <name type="scientific">Autumnicola tepida</name>
    <dbReference type="NCBI Taxonomy" id="3075595"/>
    <lineage>
        <taxon>Bacteria</taxon>
        <taxon>Pseudomonadati</taxon>
        <taxon>Bacteroidota</taxon>
        <taxon>Flavobacteriia</taxon>
        <taxon>Flavobacteriales</taxon>
        <taxon>Flavobacteriaceae</taxon>
        <taxon>Autumnicola</taxon>
    </lineage>
</organism>
<evidence type="ECO:0000313" key="3">
    <source>
        <dbReference type="EMBL" id="MDT0644646.1"/>
    </source>
</evidence>
<gene>
    <name evidence="3" type="ORF">RM553_17535</name>
</gene>
<proteinExistence type="predicted"/>
<dbReference type="InterPro" id="IPR010982">
    <property type="entry name" value="Lambda_DNA-bd_dom_sf"/>
</dbReference>
<keyword evidence="4" id="KW-1185">Reference proteome</keyword>
<keyword evidence="1" id="KW-0238">DNA-binding</keyword>
<dbReference type="EMBL" id="JAVRHQ010000031">
    <property type="protein sequence ID" value="MDT0644646.1"/>
    <property type="molecule type" value="Genomic_DNA"/>
</dbReference>
<feature type="domain" description="HTH cro/C1-type" evidence="2">
    <location>
        <begin position="44"/>
        <end position="89"/>
    </location>
</feature>
<protein>
    <submittedName>
        <fullName evidence="3">Helix-turn-helix transcriptional regulator</fullName>
    </submittedName>
</protein>
<dbReference type="PANTHER" id="PTHR46797:SF1">
    <property type="entry name" value="METHYLPHOSPHONATE SYNTHASE"/>
    <property type="match status" value="1"/>
</dbReference>
<dbReference type="InterPro" id="IPR001387">
    <property type="entry name" value="Cro/C1-type_HTH"/>
</dbReference>
<dbReference type="SUPFAM" id="SSF47413">
    <property type="entry name" value="lambda repressor-like DNA-binding domains"/>
    <property type="match status" value="1"/>
</dbReference>
<dbReference type="RefSeq" id="WP_311536262.1">
    <property type="nucleotide sequence ID" value="NZ_JAVRHQ010000031.1"/>
</dbReference>
<dbReference type="Gene3D" id="1.10.260.40">
    <property type="entry name" value="lambda repressor-like DNA-binding domains"/>
    <property type="match status" value="1"/>
</dbReference>
<dbReference type="PROSITE" id="PS50943">
    <property type="entry name" value="HTH_CROC1"/>
    <property type="match status" value="1"/>
</dbReference>
<dbReference type="SMART" id="SM00530">
    <property type="entry name" value="HTH_XRE"/>
    <property type="match status" value="1"/>
</dbReference>
<accession>A0ABU3CE66</accession>
<evidence type="ECO:0000256" key="1">
    <source>
        <dbReference type="ARBA" id="ARBA00023125"/>
    </source>
</evidence>
<sequence>KFSFQKWTFILMLEEKIIKEKKALGLRIFELREKVINPKTNKPISQEELGLRTGNAKKTIGEIERGNTNPTFETLLKIARELQVSINELFQYNSNDYLRK</sequence>
<dbReference type="InterPro" id="IPR050807">
    <property type="entry name" value="TransReg_Diox_bact_type"/>
</dbReference>
<reference evidence="3 4" key="1">
    <citation type="submission" date="2023-09" db="EMBL/GenBank/DDBJ databases">
        <authorList>
            <person name="Rey-Velasco X."/>
        </authorList>
    </citation>
    <scope>NUCLEOTIDE SEQUENCE [LARGE SCALE GENOMIC DNA]</scope>
    <source>
        <strain evidence="3 4">F363</strain>
    </source>
</reference>
<dbReference type="Pfam" id="PF01381">
    <property type="entry name" value="HTH_3"/>
    <property type="match status" value="1"/>
</dbReference>
<dbReference type="CDD" id="cd00093">
    <property type="entry name" value="HTH_XRE"/>
    <property type="match status" value="1"/>
</dbReference>
<feature type="non-terminal residue" evidence="3">
    <location>
        <position position="1"/>
    </location>
</feature>
<evidence type="ECO:0000313" key="4">
    <source>
        <dbReference type="Proteomes" id="UP001262889"/>
    </source>
</evidence>
<evidence type="ECO:0000259" key="2">
    <source>
        <dbReference type="PROSITE" id="PS50943"/>
    </source>
</evidence>
<comment type="caution">
    <text evidence="3">The sequence shown here is derived from an EMBL/GenBank/DDBJ whole genome shotgun (WGS) entry which is preliminary data.</text>
</comment>
<name>A0ABU3CE66_9FLAO</name>
<dbReference type="Proteomes" id="UP001262889">
    <property type="component" value="Unassembled WGS sequence"/>
</dbReference>
<dbReference type="PANTHER" id="PTHR46797">
    <property type="entry name" value="HTH-TYPE TRANSCRIPTIONAL REGULATOR"/>
    <property type="match status" value="1"/>
</dbReference>